<feature type="compositionally biased region" description="Polar residues" evidence="1">
    <location>
        <begin position="300"/>
        <end position="324"/>
    </location>
</feature>
<organism evidence="2 3">
    <name type="scientific">Podospora didyma</name>
    <dbReference type="NCBI Taxonomy" id="330526"/>
    <lineage>
        <taxon>Eukaryota</taxon>
        <taxon>Fungi</taxon>
        <taxon>Dikarya</taxon>
        <taxon>Ascomycota</taxon>
        <taxon>Pezizomycotina</taxon>
        <taxon>Sordariomycetes</taxon>
        <taxon>Sordariomycetidae</taxon>
        <taxon>Sordariales</taxon>
        <taxon>Podosporaceae</taxon>
        <taxon>Podospora</taxon>
    </lineage>
</organism>
<keyword evidence="3" id="KW-1185">Reference proteome</keyword>
<name>A0AAE0P7D0_9PEZI</name>
<dbReference type="AlphaFoldDB" id="A0AAE0P7D0"/>
<evidence type="ECO:0000313" key="3">
    <source>
        <dbReference type="Proteomes" id="UP001285441"/>
    </source>
</evidence>
<feature type="region of interest" description="Disordered" evidence="1">
    <location>
        <begin position="268"/>
        <end position="498"/>
    </location>
</feature>
<feature type="region of interest" description="Disordered" evidence="1">
    <location>
        <begin position="232"/>
        <end position="254"/>
    </location>
</feature>
<feature type="compositionally biased region" description="Low complexity" evidence="1">
    <location>
        <begin position="405"/>
        <end position="416"/>
    </location>
</feature>
<feature type="compositionally biased region" description="Polar residues" evidence="1">
    <location>
        <begin position="337"/>
        <end position="348"/>
    </location>
</feature>
<reference evidence="2" key="2">
    <citation type="submission" date="2023-06" db="EMBL/GenBank/DDBJ databases">
        <authorList>
            <consortium name="Lawrence Berkeley National Laboratory"/>
            <person name="Haridas S."/>
            <person name="Hensen N."/>
            <person name="Bonometti L."/>
            <person name="Westerberg I."/>
            <person name="Brannstrom I.O."/>
            <person name="Guillou S."/>
            <person name="Cros-Aarteil S."/>
            <person name="Calhoun S."/>
            <person name="Kuo A."/>
            <person name="Mondo S."/>
            <person name="Pangilinan J."/>
            <person name="Riley R."/>
            <person name="LaButti K."/>
            <person name="Andreopoulos B."/>
            <person name="Lipzen A."/>
            <person name="Chen C."/>
            <person name="Yanf M."/>
            <person name="Daum C."/>
            <person name="Ng V."/>
            <person name="Clum A."/>
            <person name="Steindorff A."/>
            <person name="Ohm R."/>
            <person name="Martin F."/>
            <person name="Silar P."/>
            <person name="Natvig D."/>
            <person name="Lalanne C."/>
            <person name="Gautier V."/>
            <person name="Ament-velasquez S.L."/>
            <person name="Kruys A."/>
            <person name="Hutchinson M.I."/>
            <person name="Powell A.J."/>
            <person name="Barry K."/>
            <person name="Miller A.N."/>
            <person name="Grigoriev I.V."/>
            <person name="Debuchy R."/>
            <person name="Gladieux P."/>
            <person name="Thoren M.H."/>
            <person name="Johannesson H."/>
        </authorList>
    </citation>
    <scope>NUCLEOTIDE SEQUENCE</scope>
    <source>
        <strain evidence="2">CBS 232.78</strain>
    </source>
</reference>
<dbReference type="EMBL" id="JAULSW010000001">
    <property type="protein sequence ID" value="KAK3394632.1"/>
    <property type="molecule type" value="Genomic_DNA"/>
</dbReference>
<feature type="compositionally biased region" description="Polar residues" evidence="1">
    <location>
        <begin position="426"/>
        <end position="435"/>
    </location>
</feature>
<dbReference type="Proteomes" id="UP001285441">
    <property type="component" value="Unassembled WGS sequence"/>
</dbReference>
<feature type="compositionally biased region" description="Polar residues" evidence="1">
    <location>
        <begin position="394"/>
        <end position="403"/>
    </location>
</feature>
<proteinExistence type="predicted"/>
<protein>
    <submittedName>
        <fullName evidence="2">Uncharacterized protein</fullName>
    </submittedName>
</protein>
<sequence length="498" mass="54024">MPAVNVAMERSLRDGFIDLLAASLRPLGQLYAGDILQMARHRDDDNRRTDTSVNHLVHMSMSLLRALLLLLMLPIRAKYLDDPYPPPNQKYQPQPPMDPNYSRGPTVPPISSRAHGVPELPQYAEFDVKKPGAPVHEDALPAMPTWEGAESTKKLVEGEDVELEQLKKPEASSQNASLKAGAVPGAVAGRSSGHTSPNNIRSPYGAPAGNMPNTSGYFPPGAVEADPYGQHLDDHHQAGSAYNQPGSAYSEPTLPVIDQGYGVAGAAMVPGRRSPRRYDDGAYNDTGYGQGRGYPPARQGTYNAQGMSRQGSFDTYGTPQSTQGYGMGSRRSPYDAQGSTYPQGQTRRSPAPQGGYSSQSDYPPRRDYNAQEDYSAQEDLFNSYGDTRPAAGRQYSTDSTRPLNSAPSQRQQARQQYAHEMPANPTPSSQYQNVGETAGFDFSNSGYSRPSAAPLPAAASMNNGGGYRQPSPVLPQQESQYPGYKPYQPSSQQQQNGW</sequence>
<accession>A0AAE0P7D0</accession>
<comment type="caution">
    <text evidence="2">The sequence shown here is derived from an EMBL/GenBank/DDBJ whole genome shotgun (WGS) entry which is preliminary data.</text>
</comment>
<evidence type="ECO:0000313" key="2">
    <source>
        <dbReference type="EMBL" id="KAK3394632.1"/>
    </source>
</evidence>
<feature type="compositionally biased region" description="Polar residues" evidence="1">
    <location>
        <begin position="192"/>
        <end position="201"/>
    </location>
</feature>
<reference evidence="2" key="1">
    <citation type="journal article" date="2023" name="Mol. Phylogenet. Evol.">
        <title>Genome-scale phylogeny and comparative genomics of the fungal order Sordariales.</title>
        <authorList>
            <person name="Hensen N."/>
            <person name="Bonometti L."/>
            <person name="Westerberg I."/>
            <person name="Brannstrom I.O."/>
            <person name="Guillou S."/>
            <person name="Cros-Aarteil S."/>
            <person name="Calhoun S."/>
            <person name="Haridas S."/>
            <person name="Kuo A."/>
            <person name="Mondo S."/>
            <person name="Pangilinan J."/>
            <person name="Riley R."/>
            <person name="LaButti K."/>
            <person name="Andreopoulos B."/>
            <person name="Lipzen A."/>
            <person name="Chen C."/>
            <person name="Yan M."/>
            <person name="Daum C."/>
            <person name="Ng V."/>
            <person name="Clum A."/>
            <person name="Steindorff A."/>
            <person name="Ohm R.A."/>
            <person name="Martin F."/>
            <person name="Silar P."/>
            <person name="Natvig D.O."/>
            <person name="Lalanne C."/>
            <person name="Gautier V."/>
            <person name="Ament-Velasquez S.L."/>
            <person name="Kruys A."/>
            <person name="Hutchinson M.I."/>
            <person name="Powell A.J."/>
            <person name="Barry K."/>
            <person name="Miller A.N."/>
            <person name="Grigoriev I.V."/>
            <person name="Debuchy R."/>
            <person name="Gladieux P."/>
            <person name="Hiltunen Thoren M."/>
            <person name="Johannesson H."/>
        </authorList>
    </citation>
    <scope>NUCLEOTIDE SEQUENCE</scope>
    <source>
        <strain evidence="2">CBS 232.78</strain>
    </source>
</reference>
<feature type="region of interest" description="Disordered" evidence="1">
    <location>
        <begin position="185"/>
        <end position="205"/>
    </location>
</feature>
<gene>
    <name evidence="2" type="ORF">B0H63DRAFT_517740</name>
</gene>
<feature type="compositionally biased region" description="Low complexity" evidence="1">
    <location>
        <begin position="448"/>
        <end position="460"/>
    </location>
</feature>
<feature type="compositionally biased region" description="Low complexity" evidence="1">
    <location>
        <begin position="479"/>
        <end position="498"/>
    </location>
</feature>
<evidence type="ECO:0000256" key="1">
    <source>
        <dbReference type="SAM" id="MobiDB-lite"/>
    </source>
</evidence>